<gene>
    <name evidence="1" type="ORF">BDV95DRAFT_310315</name>
</gene>
<protein>
    <submittedName>
        <fullName evidence="1">Uncharacterized protein</fullName>
    </submittedName>
</protein>
<proteinExistence type="predicted"/>
<evidence type="ECO:0000313" key="2">
    <source>
        <dbReference type="Proteomes" id="UP000481861"/>
    </source>
</evidence>
<keyword evidence="2" id="KW-1185">Reference proteome</keyword>
<sequence>MRPARWAVALEHAAARYIGTTIDIDVHVRLLFGRPYELRDRKRSHQRLPVTYAKGCRTAVTTIRETRRTRPLLLMSLSSNVVSSILARMEQRRSPPHGVRLTTLLCLGKTQKKPNCDVPKISFGSLILPNIQLVFSNFHLKIGRGIQDHAPKYTVKNTRVWPAIRRRYQRTSNGRALDSLHL</sequence>
<name>A0A7C8MDS8_9PLEO</name>
<accession>A0A7C8MDS8</accession>
<evidence type="ECO:0000313" key="1">
    <source>
        <dbReference type="EMBL" id="KAF2875179.1"/>
    </source>
</evidence>
<reference evidence="1 2" key="1">
    <citation type="submission" date="2020-01" db="EMBL/GenBank/DDBJ databases">
        <authorList>
            <consortium name="DOE Joint Genome Institute"/>
            <person name="Haridas S."/>
            <person name="Albert R."/>
            <person name="Binder M."/>
            <person name="Bloem J."/>
            <person name="Labutti K."/>
            <person name="Salamov A."/>
            <person name="Andreopoulos B."/>
            <person name="Baker S.E."/>
            <person name="Barry K."/>
            <person name="Bills G."/>
            <person name="Bluhm B.H."/>
            <person name="Cannon C."/>
            <person name="Castanera R."/>
            <person name="Culley D.E."/>
            <person name="Daum C."/>
            <person name="Ezra D."/>
            <person name="Gonzalez J.B."/>
            <person name="Henrissat B."/>
            <person name="Kuo A."/>
            <person name="Liang C."/>
            <person name="Lipzen A."/>
            <person name="Lutzoni F."/>
            <person name="Magnuson J."/>
            <person name="Mondo S."/>
            <person name="Nolan M."/>
            <person name="Ohm R."/>
            <person name="Pangilinan J."/>
            <person name="Park H.-J.H."/>
            <person name="Ramirez L."/>
            <person name="Alfaro M."/>
            <person name="Sun H."/>
            <person name="Tritt A."/>
            <person name="Yoshinaga Y."/>
            <person name="Zwiers L.-H.L."/>
            <person name="Turgeon B.G."/>
            <person name="Goodwin S.B."/>
            <person name="Spatafora J.W."/>
            <person name="Crous P.W."/>
            <person name="Grigoriev I.V."/>
        </authorList>
    </citation>
    <scope>NUCLEOTIDE SEQUENCE [LARGE SCALE GENOMIC DNA]</scope>
    <source>
        <strain evidence="1 2">CBS 611.86</strain>
    </source>
</reference>
<dbReference type="AlphaFoldDB" id="A0A7C8MDS8"/>
<organism evidence="1 2">
    <name type="scientific">Massariosphaeria phaeospora</name>
    <dbReference type="NCBI Taxonomy" id="100035"/>
    <lineage>
        <taxon>Eukaryota</taxon>
        <taxon>Fungi</taxon>
        <taxon>Dikarya</taxon>
        <taxon>Ascomycota</taxon>
        <taxon>Pezizomycotina</taxon>
        <taxon>Dothideomycetes</taxon>
        <taxon>Pleosporomycetidae</taxon>
        <taxon>Pleosporales</taxon>
        <taxon>Pleosporales incertae sedis</taxon>
        <taxon>Massariosphaeria</taxon>
    </lineage>
</organism>
<dbReference type="OrthoDB" id="5356974at2759"/>
<dbReference type="Proteomes" id="UP000481861">
    <property type="component" value="Unassembled WGS sequence"/>
</dbReference>
<comment type="caution">
    <text evidence="1">The sequence shown here is derived from an EMBL/GenBank/DDBJ whole genome shotgun (WGS) entry which is preliminary data.</text>
</comment>
<dbReference type="EMBL" id="JAADJZ010000005">
    <property type="protein sequence ID" value="KAF2875179.1"/>
    <property type="molecule type" value="Genomic_DNA"/>
</dbReference>